<dbReference type="Proteomes" id="UP000829685">
    <property type="component" value="Unassembled WGS sequence"/>
</dbReference>
<evidence type="ECO:0000313" key="2">
    <source>
        <dbReference type="Proteomes" id="UP000829685"/>
    </source>
</evidence>
<dbReference type="EMBL" id="JAFIMR010000005">
    <property type="protein sequence ID" value="KAI1878935.1"/>
    <property type="molecule type" value="Genomic_DNA"/>
</dbReference>
<organism evidence="1 2">
    <name type="scientific">Neoarthrinium moseri</name>
    <dbReference type="NCBI Taxonomy" id="1658444"/>
    <lineage>
        <taxon>Eukaryota</taxon>
        <taxon>Fungi</taxon>
        <taxon>Dikarya</taxon>
        <taxon>Ascomycota</taxon>
        <taxon>Pezizomycotina</taxon>
        <taxon>Sordariomycetes</taxon>
        <taxon>Xylariomycetidae</taxon>
        <taxon>Amphisphaeriales</taxon>
        <taxon>Apiosporaceae</taxon>
        <taxon>Neoarthrinium</taxon>
    </lineage>
</organism>
<dbReference type="PIRSF" id="PIRSF029958">
    <property type="entry name" value="Necrosis-inducing_protein"/>
    <property type="match status" value="1"/>
</dbReference>
<proteinExistence type="predicted"/>
<protein>
    <submittedName>
        <fullName evidence="1">Uncharacterized protein</fullName>
    </submittedName>
</protein>
<evidence type="ECO:0000313" key="1">
    <source>
        <dbReference type="EMBL" id="KAI1878935.1"/>
    </source>
</evidence>
<dbReference type="AlphaFoldDB" id="A0A9Q0AU91"/>
<comment type="caution">
    <text evidence="1">The sequence shown here is derived from an EMBL/GenBank/DDBJ whole genome shotgun (WGS) entry which is preliminary data.</text>
</comment>
<dbReference type="PANTHER" id="PTHR33657">
    <property type="entry name" value="DOMAIN PROTEIN, PUTATIVE (AFU_ORTHOLOGUE AFUA_5G00600)-RELATED"/>
    <property type="match status" value="1"/>
</dbReference>
<keyword evidence="2" id="KW-1185">Reference proteome</keyword>
<dbReference type="PANTHER" id="PTHR33657:SF6">
    <property type="entry name" value="SECRETED PROTEIN"/>
    <property type="match status" value="1"/>
</dbReference>
<reference evidence="1" key="1">
    <citation type="submission" date="2021-03" db="EMBL/GenBank/DDBJ databases">
        <title>Revisited historic fungal species revealed as producer of novel bioactive compounds through whole genome sequencing and comparative genomics.</title>
        <authorList>
            <person name="Vignolle G.A."/>
            <person name="Hochenegger N."/>
            <person name="Mach R.L."/>
            <person name="Mach-Aigner A.R."/>
            <person name="Javad Rahimi M."/>
            <person name="Salim K.A."/>
            <person name="Chan C.M."/>
            <person name="Lim L.B.L."/>
            <person name="Cai F."/>
            <person name="Druzhinina I.S."/>
            <person name="U'Ren J.M."/>
            <person name="Derntl C."/>
        </authorList>
    </citation>
    <scope>NUCLEOTIDE SEQUENCE</scope>
    <source>
        <strain evidence="1">TUCIM 5799</strain>
    </source>
</reference>
<gene>
    <name evidence="1" type="ORF">JX265_003112</name>
</gene>
<dbReference type="InterPro" id="IPR008701">
    <property type="entry name" value="NPP1"/>
</dbReference>
<dbReference type="Pfam" id="PF05630">
    <property type="entry name" value="NPP1"/>
    <property type="match status" value="1"/>
</dbReference>
<name>A0A9Q0AU91_9PEZI</name>
<accession>A0A9Q0AU91</accession>
<sequence length="252" mass="28017">MEDSQLHIRDVIKPLPEKATSDDKKWQPVLDFDTDSCYNTAAIDPSGNVNKGMDHNYSGPSEGCRDKPRLENANVYSRARCNNGWCAYMYDYYFEKDVAVPNVIDAGGHVHEWEHIVVFVQNGQAKVVAAGGHGDFDTKKADEIRWEGNHPKIVYHKSGGSTHAFRFAAAKDDKVENETGKWVQSALVSWNGFPSTKLRDTLMSYVFDNTKSGGKPKIGIKDENFKDNLNWAKNDLVPGFNSGSDDGSPGNP</sequence>